<evidence type="ECO:0000313" key="5">
    <source>
        <dbReference type="EMBL" id="KGE14549.1"/>
    </source>
</evidence>
<comment type="caution">
    <text evidence="5">The sequence shown here is derived from an EMBL/GenBank/DDBJ whole genome shotgun (WGS) entry which is preliminary data.</text>
</comment>
<evidence type="ECO:0000313" key="6">
    <source>
        <dbReference type="Proteomes" id="UP000031802"/>
    </source>
</evidence>
<dbReference type="STRING" id="1229276.DI53_1578"/>
<protein>
    <submittedName>
        <fullName evidence="5">Hydroxymethylglutaryl-CoA lyase</fullName>
    </submittedName>
</protein>
<evidence type="ECO:0000256" key="2">
    <source>
        <dbReference type="ARBA" id="ARBA00022723"/>
    </source>
</evidence>
<dbReference type="SUPFAM" id="SSF51569">
    <property type="entry name" value="Aldolase"/>
    <property type="match status" value="1"/>
</dbReference>
<evidence type="ECO:0000256" key="1">
    <source>
        <dbReference type="ARBA" id="ARBA00009405"/>
    </source>
</evidence>
<dbReference type="InterPro" id="IPR000891">
    <property type="entry name" value="PYR_CT"/>
</dbReference>
<keyword evidence="6" id="KW-1185">Reference proteome</keyword>
<comment type="similarity">
    <text evidence="1">Belongs to the HMG-CoA lyase family.</text>
</comment>
<dbReference type="GO" id="GO:0006552">
    <property type="term" value="P:L-leucine catabolic process"/>
    <property type="evidence" value="ECO:0007669"/>
    <property type="project" value="TreeGrafter"/>
</dbReference>
<dbReference type="eggNOG" id="COG0119">
    <property type="taxonomic scope" value="Bacteria"/>
</dbReference>
<dbReference type="OrthoDB" id="9784013at2"/>
<name>A0A0B8T7P0_9SPHI</name>
<reference evidence="5 6" key="2">
    <citation type="journal article" date="2015" name="PLoS ONE">
        <title>Whole-Genome Optical Mapping and Finished Genome Sequence of Sphingobacterium deserti sp. nov., a New Species Isolated from the Western Desert of China.</title>
        <authorList>
            <person name="Teng C."/>
            <person name="Zhou Z."/>
            <person name="Molnar I."/>
            <person name="Li X."/>
            <person name="Tang R."/>
            <person name="Chen M."/>
            <person name="Wang L."/>
            <person name="Su S."/>
            <person name="Zhang W."/>
            <person name="Lin M."/>
        </authorList>
    </citation>
    <scope>NUCLEOTIDE SEQUENCE [LARGE SCALE GENOMIC DNA]</scope>
    <source>
        <strain evidence="6">ACCC05744</strain>
    </source>
</reference>
<dbReference type="GO" id="GO:0046872">
    <property type="term" value="F:metal ion binding"/>
    <property type="evidence" value="ECO:0007669"/>
    <property type="project" value="UniProtKB-KW"/>
</dbReference>
<evidence type="ECO:0000256" key="3">
    <source>
        <dbReference type="ARBA" id="ARBA00023239"/>
    </source>
</evidence>
<accession>A0A0B8T7P0</accession>
<dbReference type="Pfam" id="PF00682">
    <property type="entry name" value="HMGL-like"/>
    <property type="match status" value="1"/>
</dbReference>
<reference evidence="6" key="1">
    <citation type="submission" date="2014-04" db="EMBL/GenBank/DDBJ databases">
        <title>Whole-Genome optical mapping and complete genome sequence of Sphingobacterium deserti sp. nov., a new spaces isolated from desert in the west of China.</title>
        <authorList>
            <person name="Teng C."/>
            <person name="Zhou Z."/>
            <person name="Li X."/>
            <person name="Chen M."/>
            <person name="Lin M."/>
            <person name="Wang L."/>
            <person name="Su S."/>
            <person name="Zhang C."/>
            <person name="Zhang W."/>
        </authorList>
    </citation>
    <scope>NUCLEOTIDE SEQUENCE [LARGE SCALE GENOMIC DNA]</scope>
    <source>
        <strain evidence="6">ACCC05744</strain>
    </source>
</reference>
<dbReference type="PATRIC" id="fig|1229276.3.peg.1634"/>
<dbReference type="InterPro" id="IPR013785">
    <property type="entry name" value="Aldolase_TIM"/>
</dbReference>
<proteinExistence type="inferred from homology"/>
<dbReference type="GO" id="GO:0004419">
    <property type="term" value="F:hydroxymethylglutaryl-CoA lyase activity"/>
    <property type="evidence" value="ECO:0007669"/>
    <property type="project" value="TreeGrafter"/>
</dbReference>
<organism evidence="5 6">
    <name type="scientific">Sphingobacterium deserti</name>
    <dbReference type="NCBI Taxonomy" id="1229276"/>
    <lineage>
        <taxon>Bacteria</taxon>
        <taxon>Pseudomonadati</taxon>
        <taxon>Bacteroidota</taxon>
        <taxon>Sphingobacteriia</taxon>
        <taxon>Sphingobacteriales</taxon>
        <taxon>Sphingobacteriaceae</taxon>
        <taxon>Sphingobacterium</taxon>
    </lineage>
</organism>
<dbReference type="RefSeq" id="WP_037497384.1">
    <property type="nucleotide sequence ID" value="NZ_JJMU01000024.1"/>
</dbReference>
<keyword evidence="2" id="KW-0479">Metal-binding</keyword>
<keyword evidence="3 5" id="KW-0456">Lyase</keyword>
<dbReference type="Gene3D" id="3.20.20.70">
    <property type="entry name" value="Aldolase class I"/>
    <property type="match status" value="1"/>
</dbReference>
<dbReference type="InterPro" id="IPR043594">
    <property type="entry name" value="HMGL"/>
</dbReference>
<dbReference type="PROSITE" id="PS50991">
    <property type="entry name" value="PYR_CT"/>
    <property type="match status" value="1"/>
</dbReference>
<sequence length="286" mass="31208">MFNKSEAIKIVDCPRDAIQGIKTFIPTDKKIAYLNSLLQSGCFDFVDFGSFVSAAAVPQLTDTLAVWDGLDKSTATKFIAIIANEKGAEIGSNVEGLHYLGYPFSVSDTFQQRNTNRSTAAAFESVLASKDILLRKNGPELMIYISMAFGNPYGDRWHPEIVLDWIDKLMGIGIRKFSIADTTSQASAKAVKDLLEKISTSFPDIALSIHLHSRAETALAKVNAAFDAGCRIFEGAVMGYGGCPFAQDDLVGNIPSELLLKRFSTVSETEVAGLMENFQRLITQDV</sequence>
<gene>
    <name evidence="5" type="ORF">DI53_1578</name>
</gene>
<dbReference type="AlphaFoldDB" id="A0A0B8T7P0"/>
<dbReference type="PANTHER" id="PTHR42738:SF7">
    <property type="entry name" value="HYDROXYMETHYLGLUTARYL-COA LYASE"/>
    <property type="match status" value="1"/>
</dbReference>
<evidence type="ECO:0000259" key="4">
    <source>
        <dbReference type="PROSITE" id="PS50991"/>
    </source>
</evidence>
<dbReference type="PANTHER" id="PTHR42738">
    <property type="entry name" value="HYDROXYMETHYLGLUTARYL-COA LYASE"/>
    <property type="match status" value="1"/>
</dbReference>
<dbReference type="Proteomes" id="UP000031802">
    <property type="component" value="Unassembled WGS sequence"/>
</dbReference>
<feature type="domain" description="Pyruvate carboxyltransferase" evidence="4">
    <location>
        <begin position="7"/>
        <end position="275"/>
    </location>
</feature>
<dbReference type="EMBL" id="JJMU01000024">
    <property type="protein sequence ID" value="KGE14549.1"/>
    <property type="molecule type" value="Genomic_DNA"/>
</dbReference>
<dbReference type="GO" id="GO:0046951">
    <property type="term" value="P:ketone body biosynthetic process"/>
    <property type="evidence" value="ECO:0007669"/>
    <property type="project" value="TreeGrafter"/>
</dbReference>